<gene>
    <name evidence="2" type="ORF">DNTS_022955</name>
</gene>
<protein>
    <submittedName>
        <fullName evidence="2">Uncharacterized protein</fullName>
    </submittedName>
</protein>
<feature type="compositionally biased region" description="Polar residues" evidence="1">
    <location>
        <begin position="1"/>
        <end position="10"/>
    </location>
</feature>
<keyword evidence="3" id="KW-1185">Reference proteome</keyword>
<dbReference type="AlphaFoldDB" id="A0A553Q2V2"/>
<evidence type="ECO:0000313" key="2">
    <source>
        <dbReference type="EMBL" id="TRY84261.1"/>
    </source>
</evidence>
<feature type="region of interest" description="Disordered" evidence="1">
    <location>
        <begin position="1"/>
        <end position="37"/>
    </location>
</feature>
<reference evidence="2 3" key="1">
    <citation type="journal article" date="2019" name="Sci. Data">
        <title>Hybrid genome assembly and annotation of Danionella translucida.</title>
        <authorList>
            <person name="Kadobianskyi M."/>
            <person name="Schulze L."/>
            <person name="Schuelke M."/>
            <person name="Judkewitz B."/>
        </authorList>
    </citation>
    <scope>NUCLEOTIDE SEQUENCE [LARGE SCALE GENOMIC DNA]</scope>
    <source>
        <strain evidence="2 3">Bolton</strain>
    </source>
</reference>
<dbReference type="Proteomes" id="UP000316079">
    <property type="component" value="Unassembled WGS sequence"/>
</dbReference>
<feature type="region of interest" description="Disordered" evidence="1">
    <location>
        <begin position="61"/>
        <end position="106"/>
    </location>
</feature>
<comment type="caution">
    <text evidence="2">The sequence shown here is derived from an EMBL/GenBank/DDBJ whole genome shotgun (WGS) entry which is preliminary data.</text>
</comment>
<feature type="compositionally biased region" description="Basic and acidic residues" evidence="1">
    <location>
        <begin position="12"/>
        <end position="30"/>
    </location>
</feature>
<evidence type="ECO:0000256" key="1">
    <source>
        <dbReference type="SAM" id="MobiDB-lite"/>
    </source>
</evidence>
<feature type="compositionally biased region" description="Basic and acidic residues" evidence="1">
    <location>
        <begin position="95"/>
        <end position="106"/>
    </location>
</feature>
<name>A0A553Q2V2_9TELE</name>
<accession>A0A553Q2V2</accession>
<organism evidence="2 3">
    <name type="scientific">Danionella cerebrum</name>
    <dbReference type="NCBI Taxonomy" id="2873325"/>
    <lineage>
        <taxon>Eukaryota</taxon>
        <taxon>Metazoa</taxon>
        <taxon>Chordata</taxon>
        <taxon>Craniata</taxon>
        <taxon>Vertebrata</taxon>
        <taxon>Euteleostomi</taxon>
        <taxon>Actinopterygii</taxon>
        <taxon>Neopterygii</taxon>
        <taxon>Teleostei</taxon>
        <taxon>Ostariophysi</taxon>
        <taxon>Cypriniformes</taxon>
        <taxon>Danionidae</taxon>
        <taxon>Danioninae</taxon>
        <taxon>Danionella</taxon>
    </lineage>
</organism>
<proteinExistence type="predicted"/>
<dbReference type="EMBL" id="SRMA01026418">
    <property type="protein sequence ID" value="TRY84261.1"/>
    <property type="molecule type" value="Genomic_DNA"/>
</dbReference>
<evidence type="ECO:0000313" key="3">
    <source>
        <dbReference type="Proteomes" id="UP000316079"/>
    </source>
</evidence>
<sequence>MKRGSFNLNMNREYRQYTQHSKEREAEMSSHSHLGNQLEGCEARVEEVVSVLRHLNSGQPVLNRTEGSEVWDGPVQQRLRRSGGGEGERGRRKMREREQRETVQFL</sequence>